<dbReference type="AlphaFoldDB" id="A0A6A6ZRS3"/>
<dbReference type="EMBL" id="MU006233">
    <property type="protein sequence ID" value="KAF2823154.1"/>
    <property type="molecule type" value="Genomic_DNA"/>
</dbReference>
<keyword evidence="1" id="KW-0175">Coiled coil</keyword>
<dbReference type="OrthoDB" id="3798432at2759"/>
<accession>A0A6A6ZRS3</accession>
<sequence length="765" mass="86727">MSTLRLPVVQEATAFSPTKKNGGDSGILSQLQTELRMLSTLQEQLSEQRQQVLIDRQRLVSSTKRIQKLRDKAADAEVRLMDTLRRVHNDVDSSTPTELTLVYAEVEERRNDLVAMETRHVGIEQELEVSEWSLTEKEEDLYQRDIENLLSGDYWNIHEESVGETSPEKDFTKVSLEPSAGVQYQVDMLAYRRVRRHFNDLRKGNIDMTDHTSKSAMKDASLPHDHAHVSDIERLFGDALGHMIRLEVKLQSLKLNLFFDERAHNLLYRAHSDPGRDIVSHYEGAYMPRQARSEGGDPRLKETTLHTSNIEGWLFHCLEMNIINKMCYMAIIEHKMMNRAQQRRTFDDLEESAFEAWMHDTSEVIPYRETKLSVIDSFFDKPQEDLQILNSAKQQSGNTSPKHVRRNPESVWSGDLGLDLILSPPVEPSLQVPLFSIEDLDLGDSSGSHHTLGHEEDSSLHGRPHVAQDQLVPEWTVTAPDEEHKPDAQAIVGSNQLETGGPFPPRCDSVHNSGLDRELRIDRASADAPDAPTVAKASDLDLCPFPALDQSTATQPTELPKLPETSGVARYTPWTWSPDLRLLFQNGFGVDDEIIEATWQQFTKLDPASPSQDTSVTTHYPNQTSFGNATDGSRSSFLYAQPGTVSRRSSDNSRFTTSGAGSPQPEAGPSRRGRPQYSSRSTYGKSPVENQPSDLKRVPLSQYRRFWILGKVFRMIWRETSEYESQYFSPQSSRESSPQRNFSSSYDAMRYFVVVKPRDTFSICV</sequence>
<evidence type="ECO:0000313" key="5">
    <source>
        <dbReference type="Proteomes" id="UP000799424"/>
    </source>
</evidence>
<feature type="region of interest" description="Disordered" evidence="2">
    <location>
        <begin position="605"/>
        <end position="693"/>
    </location>
</feature>
<proteinExistence type="predicted"/>
<evidence type="ECO:0000256" key="2">
    <source>
        <dbReference type="SAM" id="MobiDB-lite"/>
    </source>
</evidence>
<dbReference type="Proteomes" id="UP000799424">
    <property type="component" value="Unassembled WGS sequence"/>
</dbReference>
<evidence type="ECO:0000256" key="1">
    <source>
        <dbReference type="SAM" id="Coils"/>
    </source>
</evidence>
<gene>
    <name evidence="4" type="ORF">CC86DRAFT_76668</name>
</gene>
<name>A0A6A6ZRS3_9PLEO</name>
<evidence type="ECO:0000313" key="4">
    <source>
        <dbReference type="EMBL" id="KAF2823154.1"/>
    </source>
</evidence>
<dbReference type="InterPro" id="IPR046497">
    <property type="entry name" value="DUF6590"/>
</dbReference>
<evidence type="ECO:0000259" key="3">
    <source>
        <dbReference type="Pfam" id="PF20233"/>
    </source>
</evidence>
<feature type="coiled-coil region" evidence="1">
    <location>
        <begin position="28"/>
        <end position="86"/>
    </location>
</feature>
<keyword evidence="5" id="KW-1185">Reference proteome</keyword>
<dbReference type="Pfam" id="PF20233">
    <property type="entry name" value="DUF6590"/>
    <property type="match status" value="1"/>
</dbReference>
<feature type="compositionally biased region" description="Polar residues" evidence="2">
    <location>
        <begin position="676"/>
        <end position="693"/>
    </location>
</feature>
<protein>
    <recommendedName>
        <fullName evidence="3">DUF6590 domain-containing protein</fullName>
    </recommendedName>
</protein>
<reference evidence="4" key="1">
    <citation type="journal article" date="2020" name="Stud. Mycol.">
        <title>101 Dothideomycetes genomes: a test case for predicting lifestyles and emergence of pathogens.</title>
        <authorList>
            <person name="Haridas S."/>
            <person name="Albert R."/>
            <person name="Binder M."/>
            <person name="Bloem J."/>
            <person name="Labutti K."/>
            <person name="Salamov A."/>
            <person name="Andreopoulos B."/>
            <person name="Baker S."/>
            <person name="Barry K."/>
            <person name="Bills G."/>
            <person name="Bluhm B."/>
            <person name="Cannon C."/>
            <person name="Castanera R."/>
            <person name="Culley D."/>
            <person name="Daum C."/>
            <person name="Ezra D."/>
            <person name="Gonzalez J."/>
            <person name="Henrissat B."/>
            <person name="Kuo A."/>
            <person name="Liang C."/>
            <person name="Lipzen A."/>
            <person name="Lutzoni F."/>
            <person name="Magnuson J."/>
            <person name="Mondo S."/>
            <person name="Nolan M."/>
            <person name="Ohm R."/>
            <person name="Pangilinan J."/>
            <person name="Park H.-J."/>
            <person name="Ramirez L."/>
            <person name="Alfaro M."/>
            <person name="Sun H."/>
            <person name="Tritt A."/>
            <person name="Yoshinaga Y."/>
            <person name="Zwiers L.-H."/>
            <person name="Turgeon B."/>
            <person name="Goodwin S."/>
            <person name="Spatafora J."/>
            <person name="Crous P."/>
            <person name="Grigoriev I."/>
        </authorList>
    </citation>
    <scope>NUCLEOTIDE SEQUENCE</scope>
    <source>
        <strain evidence="4">CBS 113818</strain>
    </source>
</reference>
<feature type="compositionally biased region" description="Polar residues" evidence="2">
    <location>
        <begin position="605"/>
        <end position="661"/>
    </location>
</feature>
<organism evidence="4 5">
    <name type="scientific">Ophiobolus disseminans</name>
    <dbReference type="NCBI Taxonomy" id="1469910"/>
    <lineage>
        <taxon>Eukaryota</taxon>
        <taxon>Fungi</taxon>
        <taxon>Dikarya</taxon>
        <taxon>Ascomycota</taxon>
        <taxon>Pezizomycotina</taxon>
        <taxon>Dothideomycetes</taxon>
        <taxon>Pleosporomycetidae</taxon>
        <taxon>Pleosporales</taxon>
        <taxon>Pleosporineae</taxon>
        <taxon>Phaeosphaeriaceae</taxon>
        <taxon>Ophiobolus</taxon>
    </lineage>
</organism>
<feature type="domain" description="DUF6590" evidence="3">
    <location>
        <begin position="704"/>
        <end position="765"/>
    </location>
</feature>